<feature type="region of interest" description="Disordered" evidence="8">
    <location>
        <begin position="124"/>
        <end position="186"/>
    </location>
</feature>
<keyword evidence="3" id="KW-0963">Cytoplasm</keyword>
<name>A0A8T0GTH4_CERPU</name>
<comment type="caution">
    <text evidence="9">The sequence shown here is derived from an EMBL/GenBank/DDBJ whole genome shotgun (WGS) entry which is preliminary data.</text>
</comment>
<dbReference type="PRINTS" id="PR00320">
    <property type="entry name" value="GPROTEINBRPT"/>
</dbReference>
<dbReference type="SUPFAM" id="SSF50978">
    <property type="entry name" value="WD40 repeat-like"/>
    <property type="match status" value="1"/>
</dbReference>
<dbReference type="FunFam" id="2.130.10.10:FF:000853">
    <property type="entry name" value="WD repeat-containing protein RUP2"/>
    <property type="match status" value="1"/>
</dbReference>
<evidence type="ECO:0000256" key="2">
    <source>
        <dbReference type="ARBA" id="ARBA00004514"/>
    </source>
</evidence>
<keyword evidence="4 7" id="KW-0853">WD repeat</keyword>
<feature type="repeat" description="WD" evidence="7">
    <location>
        <begin position="514"/>
        <end position="554"/>
    </location>
</feature>
<dbReference type="GO" id="GO:0005829">
    <property type="term" value="C:cytosol"/>
    <property type="evidence" value="ECO:0007669"/>
    <property type="project" value="UniProtKB-SubCell"/>
</dbReference>
<dbReference type="SMART" id="SM00320">
    <property type="entry name" value="WD40"/>
    <property type="match status" value="6"/>
</dbReference>
<keyword evidence="5" id="KW-0677">Repeat</keyword>
<evidence type="ECO:0000313" key="9">
    <source>
        <dbReference type="EMBL" id="KAG0561464.1"/>
    </source>
</evidence>
<dbReference type="EMBL" id="CM026430">
    <property type="protein sequence ID" value="KAG0561464.1"/>
    <property type="molecule type" value="Genomic_DNA"/>
</dbReference>
<protein>
    <submittedName>
        <fullName evidence="9">Uncharacterized protein</fullName>
    </submittedName>
</protein>
<evidence type="ECO:0000256" key="3">
    <source>
        <dbReference type="ARBA" id="ARBA00022490"/>
    </source>
</evidence>
<dbReference type="GO" id="GO:0010224">
    <property type="term" value="P:response to UV-B"/>
    <property type="evidence" value="ECO:0007669"/>
    <property type="project" value="TreeGrafter"/>
</dbReference>
<evidence type="ECO:0000313" key="10">
    <source>
        <dbReference type="Proteomes" id="UP000822688"/>
    </source>
</evidence>
<evidence type="ECO:0000256" key="7">
    <source>
        <dbReference type="PROSITE-ProRule" id="PRU00221"/>
    </source>
</evidence>
<dbReference type="PANTHER" id="PTHR45389">
    <property type="entry name" value="WD REPEAT-CONTAINING PROTEIN RUP1"/>
    <property type="match status" value="1"/>
</dbReference>
<evidence type="ECO:0000256" key="8">
    <source>
        <dbReference type="SAM" id="MobiDB-lite"/>
    </source>
</evidence>
<evidence type="ECO:0000256" key="6">
    <source>
        <dbReference type="ARBA" id="ARBA00023242"/>
    </source>
</evidence>
<dbReference type="InterPro" id="IPR036322">
    <property type="entry name" value="WD40_repeat_dom_sf"/>
</dbReference>
<evidence type="ECO:0000256" key="5">
    <source>
        <dbReference type="ARBA" id="ARBA00022737"/>
    </source>
</evidence>
<evidence type="ECO:0000256" key="1">
    <source>
        <dbReference type="ARBA" id="ARBA00004123"/>
    </source>
</evidence>
<dbReference type="PANTHER" id="PTHR45389:SF1">
    <property type="entry name" value="WD REPEAT-CONTAINING PROTEIN RUP1"/>
    <property type="match status" value="1"/>
</dbReference>
<dbReference type="Pfam" id="PF00400">
    <property type="entry name" value="WD40"/>
    <property type="match status" value="2"/>
</dbReference>
<dbReference type="InterPro" id="IPR020472">
    <property type="entry name" value="WD40_PAC1"/>
</dbReference>
<dbReference type="PROSITE" id="PS00678">
    <property type="entry name" value="WD_REPEATS_1"/>
    <property type="match status" value="1"/>
</dbReference>
<dbReference type="InterPro" id="IPR001680">
    <property type="entry name" value="WD40_rpt"/>
</dbReference>
<keyword evidence="10" id="KW-1185">Reference proteome</keyword>
<feature type="repeat" description="WD" evidence="7">
    <location>
        <begin position="433"/>
        <end position="468"/>
    </location>
</feature>
<dbReference type="InterPro" id="IPR044616">
    <property type="entry name" value="RUP1/2"/>
</dbReference>
<feature type="compositionally biased region" description="Basic and acidic residues" evidence="8">
    <location>
        <begin position="145"/>
        <end position="163"/>
    </location>
</feature>
<dbReference type="GO" id="GO:0043254">
    <property type="term" value="P:regulation of protein-containing complex assembly"/>
    <property type="evidence" value="ECO:0007669"/>
    <property type="project" value="UniProtKB-ARBA"/>
</dbReference>
<dbReference type="PROSITE" id="PS50082">
    <property type="entry name" value="WD_REPEATS_2"/>
    <property type="match status" value="2"/>
</dbReference>
<gene>
    <name evidence="9" type="ORF">KC19_9G066500</name>
</gene>
<accession>A0A8T0GTH4</accession>
<reference evidence="9" key="1">
    <citation type="submission" date="2020-06" db="EMBL/GenBank/DDBJ databases">
        <title>WGS assembly of Ceratodon purpureus strain R40.</title>
        <authorList>
            <person name="Carey S.B."/>
            <person name="Jenkins J."/>
            <person name="Shu S."/>
            <person name="Lovell J.T."/>
            <person name="Sreedasyam A."/>
            <person name="Maumus F."/>
            <person name="Tiley G.P."/>
            <person name="Fernandez-Pozo N."/>
            <person name="Barry K."/>
            <person name="Chen C."/>
            <person name="Wang M."/>
            <person name="Lipzen A."/>
            <person name="Daum C."/>
            <person name="Saski C.A."/>
            <person name="Payton A.C."/>
            <person name="Mcbreen J.C."/>
            <person name="Conrad R.E."/>
            <person name="Kollar L.M."/>
            <person name="Olsson S."/>
            <person name="Huttunen S."/>
            <person name="Landis J.B."/>
            <person name="Wickett N.J."/>
            <person name="Johnson M.G."/>
            <person name="Rensing S.A."/>
            <person name="Grimwood J."/>
            <person name="Schmutz J."/>
            <person name="Mcdaniel S.F."/>
        </authorList>
    </citation>
    <scope>NUCLEOTIDE SEQUENCE</scope>
    <source>
        <strain evidence="9">R40</strain>
    </source>
</reference>
<dbReference type="InterPro" id="IPR019775">
    <property type="entry name" value="WD40_repeat_CS"/>
</dbReference>
<keyword evidence="6" id="KW-0539">Nucleus</keyword>
<proteinExistence type="predicted"/>
<dbReference type="GO" id="GO:0005634">
    <property type="term" value="C:nucleus"/>
    <property type="evidence" value="ECO:0007669"/>
    <property type="project" value="UniProtKB-SubCell"/>
</dbReference>
<dbReference type="Proteomes" id="UP000822688">
    <property type="component" value="Chromosome 9"/>
</dbReference>
<dbReference type="Gene3D" id="2.130.10.10">
    <property type="entry name" value="YVTN repeat-like/Quinoprotein amine dehydrogenase"/>
    <property type="match status" value="1"/>
</dbReference>
<dbReference type="AlphaFoldDB" id="A0A8T0GTH4"/>
<sequence length="686" mass="75520">MIATVGERQTVVTEVNSELQRSSSVARLCRGEGAVLTVAPLSADHVVGATATLLGPSHLSVHDSFGSRLDKLCRFSFKRTSFLRAGSPSHKRRRIAFEDKSSTSGGGIGTPPHIEVNLLGVEEQDSHVDEKRPKLQQNSLSVIGHVDEELSPSDHSEGRRHCTEQGGESSPMLPRGSPRKGDIKREEHRIVRPASLPNMHQENLGRSFDKLVHSSSEARETHTTMDVTRPTPVHDVEGAVEPCGSSPCGMVKSNCSCIQDVLEGYLTDKQRESVNLHTEAKEYSWDFRVVASVKSQNRNLTSTDVIGTIAFEKTNEHFATGGIARKIRVYAYSSLVSGISSCDEVDDEDDEEDYPEYYKERRLRKRRNYTTDIDHARCCVHEVCTPAKLSSLQWHQERPNLIACGDYDGVVAEWDLERTCAVSERDENGGQRIWSIDYSKDFPDLISSASDDGTVRLWDSSSEQSVAILNPPISSSICCAEFGPVSSSLIALASADCNVYLYDTRWLSTPLLTLSHHKRAASYVRFLNRHSLVSASIDSSVKLWDISSMSSALGRISSPAATEHRNLPVKSFDSHYNVRNFTGLSVRAEGGLIACGSETNQAFVYDSRRSSPILTHSFDYNHQNPNLLGSWSSDRLDSKGNNVEHPEGDAAANIVSAVCWRTKPNDCTLVAANSDGVLRVLSGTHS</sequence>
<comment type="subcellular location">
    <subcellularLocation>
        <location evidence="2">Cytoplasm</location>
        <location evidence="2">Cytosol</location>
    </subcellularLocation>
    <subcellularLocation>
        <location evidence="1">Nucleus</location>
    </subcellularLocation>
</comment>
<organism evidence="9 10">
    <name type="scientific">Ceratodon purpureus</name>
    <name type="common">Fire moss</name>
    <name type="synonym">Dicranum purpureum</name>
    <dbReference type="NCBI Taxonomy" id="3225"/>
    <lineage>
        <taxon>Eukaryota</taxon>
        <taxon>Viridiplantae</taxon>
        <taxon>Streptophyta</taxon>
        <taxon>Embryophyta</taxon>
        <taxon>Bryophyta</taxon>
        <taxon>Bryophytina</taxon>
        <taxon>Bryopsida</taxon>
        <taxon>Dicranidae</taxon>
        <taxon>Pseudoditrichales</taxon>
        <taxon>Ditrichaceae</taxon>
        <taxon>Ceratodon</taxon>
    </lineage>
</organism>
<feature type="compositionally biased region" description="Basic and acidic residues" evidence="8">
    <location>
        <begin position="124"/>
        <end position="133"/>
    </location>
</feature>
<dbReference type="InterPro" id="IPR015943">
    <property type="entry name" value="WD40/YVTN_repeat-like_dom_sf"/>
</dbReference>
<evidence type="ECO:0000256" key="4">
    <source>
        <dbReference type="ARBA" id="ARBA00022574"/>
    </source>
</evidence>